<reference evidence="2 4" key="2">
    <citation type="submission" date="2018-11" db="EMBL/GenBank/DDBJ databases">
        <authorList>
            <consortium name="Pathogen Informatics"/>
        </authorList>
    </citation>
    <scope>NUCLEOTIDE SEQUENCE [LARGE SCALE GENOMIC DNA]</scope>
</reference>
<organism evidence="3 5">
    <name type="scientific">Dracunculus medinensis</name>
    <name type="common">Guinea worm</name>
    <dbReference type="NCBI Taxonomy" id="318479"/>
    <lineage>
        <taxon>Eukaryota</taxon>
        <taxon>Metazoa</taxon>
        <taxon>Ecdysozoa</taxon>
        <taxon>Nematoda</taxon>
        <taxon>Chromadorea</taxon>
        <taxon>Rhabditida</taxon>
        <taxon>Spirurina</taxon>
        <taxon>Dracunculoidea</taxon>
        <taxon>Dracunculidae</taxon>
        <taxon>Dracunculus</taxon>
    </lineage>
</organism>
<dbReference type="EMBL" id="UYYG01001152">
    <property type="protein sequence ID" value="VDN55594.1"/>
    <property type="molecule type" value="Genomic_DNA"/>
</dbReference>
<proteinExistence type="predicted"/>
<dbReference type="Proteomes" id="UP000038040">
    <property type="component" value="Unplaced"/>
</dbReference>
<evidence type="ECO:0000313" key="2">
    <source>
        <dbReference type="EMBL" id="VDN55594.1"/>
    </source>
</evidence>
<keyword evidence="4" id="KW-1185">Reference proteome</keyword>
<dbReference type="OrthoDB" id="5917548at2759"/>
<evidence type="ECO:0000256" key="1">
    <source>
        <dbReference type="SAM" id="SignalP"/>
    </source>
</evidence>
<feature type="signal peptide" evidence="1">
    <location>
        <begin position="1"/>
        <end position="23"/>
    </location>
</feature>
<dbReference type="PANTHER" id="PTHR21523:SF37">
    <property type="entry name" value="MLT-TEN (MLT-10) RELATED"/>
    <property type="match status" value="1"/>
</dbReference>
<dbReference type="AlphaFoldDB" id="A0A0N4U3A8"/>
<reference evidence="5" key="1">
    <citation type="submission" date="2017-02" db="UniProtKB">
        <authorList>
            <consortium name="WormBaseParasite"/>
        </authorList>
    </citation>
    <scope>IDENTIFICATION</scope>
</reference>
<dbReference type="Proteomes" id="UP000274756">
    <property type="component" value="Unassembled WGS sequence"/>
</dbReference>
<dbReference type="PANTHER" id="PTHR21523">
    <property type="match status" value="1"/>
</dbReference>
<dbReference type="STRING" id="318479.A0A0N4U3A8"/>
<dbReference type="InterPro" id="IPR006954">
    <property type="entry name" value="Mlt-10-like"/>
</dbReference>
<evidence type="ECO:0000313" key="3">
    <source>
        <dbReference type="Proteomes" id="UP000038040"/>
    </source>
</evidence>
<accession>A0A0N4U3A8</accession>
<evidence type="ECO:0000313" key="4">
    <source>
        <dbReference type="Proteomes" id="UP000274756"/>
    </source>
</evidence>
<sequence>MRKFQVMKILLLSVTLSVVVLEGEKITRENMPAAKYYDGKKFVIPIAHKTMEDIRDRWLQQAMSGLITGVSLKKLGKSKNEWQVFSSNKHHNQPNGDEWIGGFHVSRAKRSDNRKANIISQNNYKLLTENTNRSPFGFIAQFLKKNMQYIKKKTDSKPWFAVVAEAKQLEAELKKHDALKRGLRRKLKLLSEARTKELSLDERRELNNPDILPMEGDFENMPLVIEDKLRANGKSGNIKELMKLARQGISLGMSLAGKNTTSFGKKVLRVGSPRFFSLVPDDDSDDTVNLLSPSLLNMHDKGNDAENLVSIPKLLKTLRSSKFKDHEDLLNLIFEASGISDHLKKAKIKNICLNFNCLRFVNFCHTVQMPLLMFKEKLQAENLKNARGIDGQPLYFTKENVTEMFGDFEKHKIETFEKLHKTFTNQQKADLNDTGLTTLTREQLFLIYGKDSPYQDLATLHRLTNITNDDHLQKLIMDDIHAIAKSKNIAVKKGDRHKRQVVLSPAALSVSVLRVSRMTPVILSPAVLSPSVLSPSILGPVILSPGLFNPSFLSPRLLGPVILSPGGFGPLILSPVALSPAVLSPGIFGPAVLSPTALNPSALNPGFGSPAVLSPFILNPGLLNPSALSPLVLSPFAFSPSILSPSFFSAVILSPNAFSPGIASPSQNVTVLFSPSFFS</sequence>
<dbReference type="Pfam" id="PF04870">
    <property type="entry name" value="Moulting_cycle"/>
    <property type="match status" value="2"/>
</dbReference>
<feature type="chain" id="PRO_5041120191" evidence="1">
    <location>
        <begin position="24"/>
        <end position="679"/>
    </location>
</feature>
<dbReference type="WBParaSite" id="DME_0000120701-mRNA-1">
    <property type="protein sequence ID" value="DME_0000120701-mRNA-1"/>
    <property type="gene ID" value="DME_0000120701"/>
</dbReference>
<name>A0A0N4U3A8_DRAME</name>
<evidence type="ECO:0000313" key="5">
    <source>
        <dbReference type="WBParaSite" id="DME_0000120701-mRNA-1"/>
    </source>
</evidence>
<keyword evidence="1" id="KW-0732">Signal</keyword>
<gene>
    <name evidence="2" type="ORF">DME_LOCUS5567</name>
</gene>
<protein>
    <submittedName>
        <fullName evidence="5">ANK_REP_REGION domain-containing protein</fullName>
    </submittedName>
</protein>